<evidence type="ECO:0000313" key="2">
    <source>
        <dbReference type="Proteomes" id="UP001163835"/>
    </source>
</evidence>
<sequence length="83" mass="9187">MLLGSEPLQGSHLLTPTTTRSFPSSVAVSVAPFELQPAPSTLQHKPIIPKPTLRPILTQVLQERTKEFISPEVRVESTSRQWA</sequence>
<organism evidence="1 2">
    <name type="scientific">Lentinula aff. lateritia</name>
    <dbReference type="NCBI Taxonomy" id="2804960"/>
    <lineage>
        <taxon>Eukaryota</taxon>
        <taxon>Fungi</taxon>
        <taxon>Dikarya</taxon>
        <taxon>Basidiomycota</taxon>
        <taxon>Agaricomycotina</taxon>
        <taxon>Agaricomycetes</taxon>
        <taxon>Agaricomycetidae</taxon>
        <taxon>Agaricales</taxon>
        <taxon>Marasmiineae</taxon>
        <taxon>Omphalotaceae</taxon>
        <taxon>Lentinula</taxon>
    </lineage>
</organism>
<evidence type="ECO:0000313" key="1">
    <source>
        <dbReference type="EMBL" id="KAJ3803590.1"/>
    </source>
</evidence>
<keyword evidence="2" id="KW-1185">Reference proteome</keyword>
<accession>A0ACC1TFT3</accession>
<protein>
    <submittedName>
        <fullName evidence="1">Uncharacterized protein</fullName>
    </submittedName>
</protein>
<proteinExistence type="predicted"/>
<reference evidence="1" key="1">
    <citation type="submission" date="2022-09" db="EMBL/GenBank/DDBJ databases">
        <title>A Global Phylogenomic Analysis of the Shiitake Genus Lentinula.</title>
        <authorList>
            <consortium name="DOE Joint Genome Institute"/>
            <person name="Sierra-Patev S."/>
            <person name="Min B."/>
            <person name="Naranjo-Ortiz M."/>
            <person name="Looney B."/>
            <person name="Konkel Z."/>
            <person name="Slot J.C."/>
            <person name="Sakamoto Y."/>
            <person name="Steenwyk J.L."/>
            <person name="Rokas A."/>
            <person name="Carro J."/>
            <person name="Camarero S."/>
            <person name="Ferreira P."/>
            <person name="Molpeceres G."/>
            <person name="Ruiz-Duenas F.J."/>
            <person name="Serrano A."/>
            <person name="Henrissat B."/>
            <person name="Drula E."/>
            <person name="Hughes K.W."/>
            <person name="Mata J.L."/>
            <person name="Ishikawa N.K."/>
            <person name="Vargas-Isla R."/>
            <person name="Ushijima S."/>
            <person name="Smith C.A."/>
            <person name="Ahrendt S."/>
            <person name="Andreopoulos W."/>
            <person name="He G."/>
            <person name="Labutti K."/>
            <person name="Lipzen A."/>
            <person name="Ng V."/>
            <person name="Riley R."/>
            <person name="Sandor L."/>
            <person name="Barry K."/>
            <person name="Martinez A.T."/>
            <person name="Xiao Y."/>
            <person name="Gibbons J.G."/>
            <person name="Terashima K."/>
            <person name="Grigoriev I.V."/>
            <person name="Hibbett D.S."/>
        </authorList>
    </citation>
    <scope>NUCLEOTIDE SEQUENCE</scope>
    <source>
        <strain evidence="1">TMI1499</strain>
    </source>
</reference>
<dbReference type="EMBL" id="MU797245">
    <property type="protein sequence ID" value="KAJ3803590.1"/>
    <property type="molecule type" value="Genomic_DNA"/>
</dbReference>
<comment type="caution">
    <text evidence="1">The sequence shown here is derived from an EMBL/GenBank/DDBJ whole genome shotgun (WGS) entry which is preliminary data.</text>
</comment>
<dbReference type="Proteomes" id="UP001163835">
    <property type="component" value="Unassembled WGS sequence"/>
</dbReference>
<gene>
    <name evidence="1" type="ORF">F5876DRAFT_84950</name>
</gene>
<name>A0ACC1TFT3_9AGAR</name>